<feature type="region of interest" description="Disordered" evidence="1">
    <location>
        <begin position="110"/>
        <end position="131"/>
    </location>
</feature>
<dbReference type="RefSeq" id="WP_285607111.1">
    <property type="nucleotide sequence ID" value="NZ_BSSD01000001.1"/>
</dbReference>
<dbReference type="Proteomes" id="UP001165042">
    <property type="component" value="Unassembled WGS sequence"/>
</dbReference>
<feature type="compositionally biased region" description="Low complexity" evidence="1">
    <location>
        <begin position="117"/>
        <end position="131"/>
    </location>
</feature>
<proteinExistence type="predicted"/>
<name>A0A9W6QK67_9PSEU</name>
<organism evidence="2 3">
    <name type="scientific">Actinokineospora globicatena</name>
    <dbReference type="NCBI Taxonomy" id="103729"/>
    <lineage>
        <taxon>Bacteria</taxon>
        <taxon>Bacillati</taxon>
        <taxon>Actinomycetota</taxon>
        <taxon>Actinomycetes</taxon>
        <taxon>Pseudonocardiales</taxon>
        <taxon>Pseudonocardiaceae</taxon>
        <taxon>Actinokineospora</taxon>
    </lineage>
</organism>
<keyword evidence="3" id="KW-1185">Reference proteome</keyword>
<protein>
    <submittedName>
        <fullName evidence="2">Uncharacterized protein</fullName>
    </submittedName>
</protein>
<evidence type="ECO:0000313" key="2">
    <source>
        <dbReference type="EMBL" id="GLW89683.1"/>
    </source>
</evidence>
<dbReference type="AlphaFoldDB" id="A0A9W6QK67"/>
<dbReference type="EMBL" id="BSSD01000001">
    <property type="protein sequence ID" value="GLW89683.1"/>
    <property type="molecule type" value="Genomic_DNA"/>
</dbReference>
<gene>
    <name evidence="2" type="ORF">Aglo03_04990</name>
</gene>
<accession>A0A9W6QK67</accession>
<sequence>MTPERALSTDLDAAAIAAAVSVLPQVAGPHSGRYGEIATYLPGRRIEGVRVRPEEIAVGVVARYPATVDEVDSAVRAAVLLVVGPGRPPPWVWIGDVALPRTTVWLAAAPRPPERPLPGAGTPGTAARTTA</sequence>
<evidence type="ECO:0000256" key="1">
    <source>
        <dbReference type="SAM" id="MobiDB-lite"/>
    </source>
</evidence>
<comment type="caution">
    <text evidence="2">The sequence shown here is derived from an EMBL/GenBank/DDBJ whole genome shotgun (WGS) entry which is preliminary data.</text>
</comment>
<reference evidence="2" key="1">
    <citation type="submission" date="2023-02" db="EMBL/GenBank/DDBJ databases">
        <title>Actinokineospora globicatena NBRC 15670.</title>
        <authorList>
            <person name="Ichikawa N."/>
            <person name="Sato H."/>
            <person name="Tonouchi N."/>
        </authorList>
    </citation>
    <scope>NUCLEOTIDE SEQUENCE</scope>
    <source>
        <strain evidence="2">NBRC 15670</strain>
    </source>
</reference>
<evidence type="ECO:0000313" key="3">
    <source>
        <dbReference type="Proteomes" id="UP001165042"/>
    </source>
</evidence>